<accession>A0A0G0RES9</accession>
<comment type="caution">
    <text evidence="1">The sequence shown here is derived from an EMBL/GenBank/DDBJ whole genome shotgun (WGS) entry which is preliminary data.</text>
</comment>
<name>A0A0G0RES9_9BACT</name>
<protein>
    <submittedName>
        <fullName evidence="1">Uncharacterized protein</fullName>
    </submittedName>
</protein>
<dbReference type="EMBL" id="LBYI01000038">
    <property type="protein sequence ID" value="KKR48416.1"/>
    <property type="molecule type" value="Genomic_DNA"/>
</dbReference>
<gene>
    <name evidence="1" type="ORF">UT84_C0038G0004</name>
</gene>
<dbReference type="AlphaFoldDB" id="A0A0G0RES9"/>
<evidence type="ECO:0000313" key="2">
    <source>
        <dbReference type="Proteomes" id="UP000034531"/>
    </source>
</evidence>
<sequence>MGNRCRFYAENIRTILMKSILIATGIFDPDIGGPASYANTLANWLTNHGISVMVLSYSSKLFYRDNTKYSYRVLRVWGGWPIWIKHL</sequence>
<proteinExistence type="predicted"/>
<evidence type="ECO:0000313" key="1">
    <source>
        <dbReference type="EMBL" id="KKR48416.1"/>
    </source>
</evidence>
<organism evidence="1 2">
    <name type="scientific">Candidatus Curtissbacteria bacterium GW2011_GWA1_40_16</name>
    <dbReference type="NCBI Taxonomy" id="1618405"/>
    <lineage>
        <taxon>Bacteria</taxon>
        <taxon>Candidatus Curtissiibacteriota</taxon>
    </lineage>
</organism>
<dbReference type="SUPFAM" id="SSF53756">
    <property type="entry name" value="UDP-Glycosyltransferase/glycogen phosphorylase"/>
    <property type="match status" value="1"/>
</dbReference>
<dbReference type="Gene3D" id="3.40.50.2000">
    <property type="entry name" value="Glycogen Phosphorylase B"/>
    <property type="match status" value="1"/>
</dbReference>
<feature type="non-terminal residue" evidence="1">
    <location>
        <position position="87"/>
    </location>
</feature>
<dbReference type="Proteomes" id="UP000034531">
    <property type="component" value="Unassembled WGS sequence"/>
</dbReference>
<reference evidence="1 2" key="1">
    <citation type="journal article" date="2015" name="Nature">
        <title>rRNA introns, odd ribosomes, and small enigmatic genomes across a large radiation of phyla.</title>
        <authorList>
            <person name="Brown C.T."/>
            <person name="Hug L.A."/>
            <person name="Thomas B.C."/>
            <person name="Sharon I."/>
            <person name="Castelle C.J."/>
            <person name="Singh A."/>
            <person name="Wilkins M.J."/>
            <person name="Williams K.H."/>
            <person name="Banfield J.F."/>
        </authorList>
    </citation>
    <scope>NUCLEOTIDE SEQUENCE [LARGE SCALE GENOMIC DNA]</scope>
</reference>